<feature type="chain" id="PRO_5043848510" evidence="2">
    <location>
        <begin position="22"/>
        <end position="139"/>
    </location>
</feature>
<reference evidence="3" key="1">
    <citation type="submission" date="2021-02" db="EMBL/GenBank/DDBJ databases">
        <authorList>
            <person name="Syme A R."/>
            <person name="Syme A R."/>
            <person name="Moolhuijzen P."/>
        </authorList>
    </citation>
    <scope>NUCLEOTIDE SEQUENCE</scope>
    <source>
        <strain evidence="3">W1-1</strain>
    </source>
</reference>
<organism evidence="3 4">
    <name type="scientific">Pyrenophora teres f. teres</name>
    <dbReference type="NCBI Taxonomy" id="97479"/>
    <lineage>
        <taxon>Eukaryota</taxon>
        <taxon>Fungi</taxon>
        <taxon>Dikarya</taxon>
        <taxon>Ascomycota</taxon>
        <taxon>Pezizomycotina</taxon>
        <taxon>Dothideomycetes</taxon>
        <taxon>Pleosporomycetidae</taxon>
        <taxon>Pleosporales</taxon>
        <taxon>Pleosporineae</taxon>
        <taxon>Pleosporaceae</taxon>
        <taxon>Pyrenophora</taxon>
    </lineage>
</organism>
<dbReference type="EMBL" id="HG992979">
    <property type="protein sequence ID" value="CAE7021840.1"/>
    <property type="molecule type" value="Genomic_DNA"/>
</dbReference>
<gene>
    <name evidence="3" type="ORF">PTTW11_03332</name>
</gene>
<sequence length="139" mass="14697">MKLSTTFITSFLLLAAEQAFATTDANGQEKDRVVSCCGAPAQGPDGAPRGWCESIGGHMGCCTDRLLGGKCPEGFPNTRDTVYYGDQYSASSPAGYTSTCQTGTFQGVRACVMMGPRPSPKPDPNRPPPEPTNRPGARF</sequence>
<feature type="signal peptide" evidence="2">
    <location>
        <begin position="1"/>
        <end position="21"/>
    </location>
</feature>
<dbReference type="Proteomes" id="UP000472372">
    <property type="component" value="Chromosome 3"/>
</dbReference>
<keyword evidence="2" id="KW-0732">Signal</keyword>
<evidence type="ECO:0000313" key="4">
    <source>
        <dbReference type="Proteomes" id="UP000472372"/>
    </source>
</evidence>
<feature type="compositionally biased region" description="Pro residues" evidence="1">
    <location>
        <begin position="117"/>
        <end position="132"/>
    </location>
</feature>
<evidence type="ECO:0000256" key="1">
    <source>
        <dbReference type="SAM" id="MobiDB-lite"/>
    </source>
</evidence>
<name>A0A6S6VT62_9PLEO</name>
<proteinExistence type="predicted"/>
<evidence type="ECO:0000313" key="3">
    <source>
        <dbReference type="EMBL" id="CAE7021840.1"/>
    </source>
</evidence>
<accession>A0A6S6VT62</accession>
<dbReference type="AlphaFoldDB" id="A0A6S6VT62"/>
<evidence type="ECO:0000256" key="2">
    <source>
        <dbReference type="SAM" id="SignalP"/>
    </source>
</evidence>
<feature type="region of interest" description="Disordered" evidence="1">
    <location>
        <begin position="113"/>
        <end position="139"/>
    </location>
</feature>
<protein>
    <submittedName>
        <fullName evidence="3">Uncharacterized protein</fullName>
    </submittedName>
</protein>